<name>A0A915HQF6_ROMCU</name>
<dbReference type="Proteomes" id="UP000887565">
    <property type="component" value="Unplaced"/>
</dbReference>
<keyword evidence="1" id="KW-1185">Reference proteome</keyword>
<proteinExistence type="predicted"/>
<evidence type="ECO:0000313" key="2">
    <source>
        <dbReference type="WBParaSite" id="nRc.2.0.1.t04173-RA"/>
    </source>
</evidence>
<sequence length="229" mass="25333">MLVKYAARAATALATGKVTTQAMAILRNVFQETPPSFDLNQPTQTTAPTAQCVVLTGMPILLATKTVKPVPNSMAKPLQKPIILFARKITLRRNCANNANLWREIRKKTIPCELMIPVFCFFPVRRIFDGDKNVSIDCANFRFRIIHQLMPSVPFNTNEKPIVAPTAQCVVETGKCITVANISQNAVPVSKIPYITILFNFQIQLLPINTPNSPNIKSAAVYVVQLGLK</sequence>
<reference evidence="2" key="1">
    <citation type="submission" date="2022-11" db="UniProtKB">
        <authorList>
            <consortium name="WormBaseParasite"/>
        </authorList>
    </citation>
    <scope>IDENTIFICATION</scope>
</reference>
<dbReference type="WBParaSite" id="nRc.2.0.1.t04173-RA">
    <property type="protein sequence ID" value="nRc.2.0.1.t04173-RA"/>
    <property type="gene ID" value="nRc.2.0.1.g04173"/>
</dbReference>
<organism evidence="1 2">
    <name type="scientific">Romanomermis culicivorax</name>
    <name type="common">Nematode worm</name>
    <dbReference type="NCBI Taxonomy" id="13658"/>
    <lineage>
        <taxon>Eukaryota</taxon>
        <taxon>Metazoa</taxon>
        <taxon>Ecdysozoa</taxon>
        <taxon>Nematoda</taxon>
        <taxon>Enoplea</taxon>
        <taxon>Dorylaimia</taxon>
        <taxon>Mermithida</taxon>
        <taxon>Mermithoidea</taxon>
        <taxon>Mermithidae</taxon>
        <taxon>Romanomermis</taxon>
    </lineage>
</organism>
<evidence type="ECO:0000313" key="1">
    <source>
        <dbReference type="Proteomes" id="UP000887565"/>
    </source>
</evidence>
<accession>A0A915HQF6</accession>
<dbReference type="AlphaFoldDB" id="A0A915HQF6"/>
<protein>
    <submittedName>
        <fullName evidence="2">Uncharacterized protein</fullName>
    </submittedName>
</protein>